<dbReference type="InterPro" id="IPR010920">
    <property type="entry name" value="LSM_dom_sf"/>
</dbReference>
<dbReference type="PANTHER" id="PTHR30460">
    <property type="entry name" value="MODERATE CONDUCTANCE MECHANOSENSITIVE CHANNEL YBIO"/>
    <property type="match status" value="1"/>
</dbReference>
<feature type="transmembrane region" description="Helical" evidence="7">
    <location>
        <begin position="477"/>
        <end position="495"/>
    </location>
</feature>
<dbReference type="InterPro" id="IPR011014">
    <property type="entry name" value="MscS_channel_TM-2"/>
</dbReference>
<feature type="transmembrane region" description="Helical" evidence="7">
    <location>
        <begin position="405"/>
        <end position="426"/>
    </location>
</feature>
<name>I3X8U4_SINF2</name>
<evidence type="ECO:0000259" key="9">
    <source>
        <dbReference type="Pfam" id="PF21082"/>
    </source>
</evidence>
<dbReference type="Gene3D" id="1.10.287.1260">
    <property type="match status" value="1"/>
</dbReference>
<dbReference type="PATRIC" id="fig|1185652.3.peg.3892"/>
<dbReference type="Gene3D" id="3.30.70.100">
    <property type="match status" value="1"/>
</dbReference>
<evidence type="ECO:0000313" key="11">
    <source>
        <dbReference type="EMBL" id="AFL52300.1"/>
    </source>
</evidence>
<dbReference type="Pfam" id="PF00924">
    <property type="entry name" value="MS_channel_2nd"/>
    <property type="match status" value="1"/>
</dbReference>
<feature type="transmembrane region" description="Helical" evidence="7">
    <location>
        <begin position="438"/>
        <end position="457"/>
    </location>
</feature>
<feature type="transmembrane region" description="Helical" evidence="7">
    <location>
        <begin position="542"/>
        <end position="561"/>
    </location>
</feature>
<comment type="similarity">
    <text evidence="2">Belongs to the MscS (TC 1.A.23) family.</text>
</comment>
<dbReference type="STRING" id="1185652.USDA257_c37510"/>
<dbReference type="GO" id="GO:0008381">
    <property type="term" value="F:mechanosensitive monoatomic ion channel activity"/>
    <property type="evidence" value="ECO:0007669"/>
    <property type="project" value="InterPro"/>
</dbReference>
<feature type="transmembrane region" description="Helical" evidence="7">
    <location>
        <begin position="730"/>
        <end position="752"/>
    </location>
</feature>
<feature type="transmembrane region" description="Helical" evidence="7">
    <location>
        <begin position="6"/>
        <end position="26"/>
    </location>
</feature>
<dbReference type="SUPFAM" id="SSF50182">
    <property type="entry name" value="Sm-like ribonucleoproteins"/>
    <property type="match status" value="1"/>
</dbReference>
<feature type="transmembrane region" description="Helical" evidence="7">
    <location>
        <begin position="507"/>
        <end position="530"/>
    </location>
</feature>
<keyword evidence="5 7" id="KW-1133">Transmembrane helix</keyword>
<dbReference type="InterPro" id="IPR006685">
    <property type="entry name" value="MscS_channel_2nd"/>
</dbReference>
<gene>
    <name evidence="11" type="primary">ybiO2</name>
    <name evidence="11" type="ORF">USDA257_c37510</name>
</gene>
<evidence type="ECO:0000259" key="8">
    <source>
        <dbReference type="Pfam" id="PF00924"/>
    </source>
</evidence>
<dbReference type="eggNOG" id="COG0477">
    <property type="taxonomic scope" value="Bacteria"/>
</dbReference>
<proteinExistence type="inferred from homology"/>
<evidence type="ECO:0000256" key="4">
    <source>
        <dbReference type="ARBA" id="ARBA00022692"/>
    </source>
</evidence>
<dbReference type="InterPro" id="IPR011066">
    <property type="entry name" value="MscS_channel_C_sf"/>
</dbReference>
<dbReference type="GO" id="GO:0005886">
    <property type="term" value="C:plasma membrane"/>
    <property type="evidence" value="ECO:0007669"/>
    <property type="project" value="UniProtKB-SubCell"/>
</dbReference>
<evidence type="ECO:0000256" key="5">
    <source>
        <dbReference type="ARBA" id="ARBA00022989"/>
    </source>
</evidence>
<keyword evidence="6 7" id="KW-0472">Membrane</keyword>
<feature type="transmembrane region" description="Helical" evidence="7">
    <location>
        <begin position="620"/>
        <end position="638"/>
    </location>
</feature>
<feature type="domain" description="Mechanosensitive ion channel transmembrane helices 2/3" evidence="10">
    <location>
        <begin position="708"/>
        <end position="749"/>
    </location>
</feature>
<evidence type="ECO:0000256" key="6">
    <source>
        <dbReference type="ARBA" id="ARBA00023136"/>
    </source>
</evidence>
<feature type="transmembrane region" description="Helical" evidence="7">
    <location>
        <begin position="705"/>
        <end position="724"/>
    </location>
</feature>
<dbReference type="HOGENOM" id="CLU_013626_3_1_5"/>
<organism evidence="11 12">
    <name type="scientific">Sinorhizobium fredii (strain USDA 257)</name>
    <dbReference type="NCBI Taxonomy" id="1185652"/>
    <lineage>
        <taxon>Bacteria</taxon>
        <taxon>Pseudomonadati</taxon>
        <taxon>Pseudomonadota</taxon>
        <taxon>Alphaproteobacteria</taxon>
        <taxon>Hyphomicrobiales</taxon>
        <taxon>Rhizobiaceae</taxon>
        <taxon>Sinorhizobium/Ensifer group</taxon>
        <taxon>Sinorhizobium</taxon>
    </lineage>
</organism>
<dbReference type="SUPFAM" id="SSF82689">
    <property type="entry name" value="Mechanosensitive channel protein MscS (YggB), C-terminal domain"/>
    <property type="match status" value="1"/>
</dbReference>
<reference evidence="11 12" key="1">
    <citation type="journal article" date="2012" name="J. Bacteriol.">
        <title>Complete genome sequence of the broad-host-range strain Sinorhizobium fredii USDA257.</title>
        <authorList>
            <person name="Schuldes J."/>
            <person name="Rodriguez Orbegoso M."/>
            <person name="Schmeisser C."/>
            <person name="Krishnan H.B."/>
            <person name="Daniel R."/>
            <person name="Streit W.R."/>
        </authorList>
    </citation>
    <scope>NUCLEOTIDE SEQUENCE [LARGE SCALE GENOMIC DNA]</scope>
    <source>
        <strain evidence="11 12">USDA 257</strain>
    </source>
</reference>
<evidence type="ECO:0000313" key="12">
    <source>
        <dbReference type="Proteomes" id="UP000006180"/>
    </source>
</evidence>
<dbReference type="InterPro" id="IPR049278">
    <property type="entry name" value="MS_channel_C"/>
</dbReference>
<feature type="transmembrane region" description="Helical" evidence="7">
    <location>
        <begin position="567"/>
        <end position="589"/>
    </location>
</feature>
<protein>
    <submittedName>
        <fullName evidence="11">Putative MscS family protein YbiO</fullName>
    </submittedName>
</protein>
<feature type="domain" description="Mechanosensitive ion channel MscS C-terminal" evidence="9">
    <location>
        <begin position="821"/>
        <end position="908"/>
    </location>
</feature>
<feature type="transmembrane region" description="Helical" evidence="7">
    <location>
        <begin position="162"/>
        <end position="184"/>
    </location>
</feature>
<keyword evidence="3" id="KW-1003">Cell membrane</keyword>
<keyword evidence="4 7" id="KW-0812">Transmembrane</keyword>
<dbReference type="EMBL" id="CP003563">
    <property type="protein sequence ID" value="AFL52300.1"/>
    <property type="molecule type" value="Genomic_DNA"/>
</dbReference>
<feature type="transmembrane region" description="Helical" evidence="7">
    <location>
        <begin position="355"/>
        <end position="376"/>
    </location>
</feature>
<feature type="domain" description="Mechanosensitive ion channel MscS" evidence="8">
    <location>
        <begin position="750"/>
        <end position="815"/>
    </location>
</feature>
<dbReference type="Gene3D" id="2.30.30.60">
    <property type="match status" value="1"/>
</dbReference>
<comment type="subcellular location">
    <subcellularLocation>
        <location evidence="1">Cell membrane</location>
        <topology evidence="1">Multi-pass membrane protein</topology>
    </subcellularLocation>
</comment>
<accession>I3X8U4</accession>
<evidence type="ECO:0000256" key="7">
    <source>
        <dbReference type="SAM" id="Phobius"/>
    </source>
</evidence>
<dbReference type="KEGG" id="sfd:USDA257_c37510"/>
<dbReference type="SUPFAM" id="SSF82861">
    <property type="entry name" value="Mechanosensitive channel protein MscS (YggB), transmembrane region"/>
    <property type="match status" value="1"/>
</dbReference>
<dbReference type="InterPro" id="IPR045276">
    <property type="entry name" value="YbiO_bact"/>
</dbReference>
<dbReference type="Proteomes" id="UP000006180">
    <property type="component" value="Chromosome"/>
</dbReference>
<evidence type="ECO:0000259" key="10">
    <source>
        <dbReference type="Pfam" id="PF21088"/>
    </source>
</evidence>
<dbReference type="PANTHER" id="PTHR30460:SF0">
    <property type="entry name" value="MODERATE CONDUCTANCE MECHANOSENSITIVE CHANNEL YBIO"/>
    <property type="match status" value="1"/>
</dbReference>
<evidence type="ECO:0000256" key="2">
    <source>
        <dbReference type="ARBA" id="ARBA00008017"/>
    </source>
</evidence>
<dbReference type="eggNOG" id="COG0668">
    <property type="taxonomic scope" value="Bacteria"/>
</dbReference>
<evidence type="ECO:0000256" key="3">
    <source>
        <dbReference type="ARBA" id="ARBA00022475"/>
    </source>
</evidence>
<dbReference type="SUPFAM" id="SSF103473">
    <property type="entry name" value="MFS general substrate transporter"/>
    <property type="match status" value="1"/>
</dbReference>
<feature type="transmembrane region" description="Helical" evidence="7">
    <location>
        <begin position="38"/>
        <end position="61"/>
    </location>
</feature>
<sequence length="946" mass="101910">MQVRRVPPFATVPFGILMIMVAMWMLSGSTSESGADDMMAAILLRGLGLGFLFLSITLIAFGNLNNRNLASGIGLFNTGRQLGGLIGVAALQTLIDHNVVANVAVLGANVTAGGPAVIERLATTTAMLTAKGMDAAAAGRAATSLLGRVVTGQSTVIAFDTAFNAVALLFVIAAPILVAIKIGLAKVRAARLLKTKESRENYAAFLENVRQELLWTAVRTGKYGERAKERSINPCLLLLIFALLMPCQPALAQTDRNPVGQPTSVAALPPEDLRQLLDLLQRPDIQTWLQSQTGNRPVEEQSSAEAANAREIIVGRLNAVRSFVHDMATAIPTLPAELHRARVALMTEMRGQGSFAAILPLVFFATLGFGLEWLYWHATSGFRDRMIVTHLDTVDDRLRAAGLRILYGLGVLLAFAVGSVGAFLLFDWPPLLQHSVLAYLLVFLAVRLTLVVGRIVLAPGAERFRLMPVATVTARFWFFWSAVLVGLFAFGHFTYQLLPMLGVGHEATYIVALASGLILFGLALVALWRCPTFDGVDMVSRRHRVSTVLGTLYIIANWLVALSGVAATFYIGVVLLVLPIAISCVRLSIDHIMRPPGTIAANEGVPSLAGAALERGLRSLLLIGGAYLIASLLGLDFGTLAARDTMATHLIRGLLNAFVVILLADFTWRMTSTWIDRKLMQTAVGDAVDPDELRRSARLRTLLPVLRNVLFVVLLAMAILMALSSLGVEIGPLIAGAGVVGLAVGFGAQTLVKDIISGMFFLLDDAFRVGEYIESGSIKGTVESFSLRSIKIRHHRGALHTIPFGSLDKITNYSRDWAIDKIMVSVTYNTDLDVVKNTVKQVGKQLLTDEEIAPSIMETLKMQGVEQFGDFAIQIRMKIMTKPGEQAVIRRRAYALIKKAFDAKGIKFAVPTVSVAGGGDASSAVAQKGLDLIKPPPQTEQAALDA</sequence>
<dbReference type="InterPro" id="IPR023408">
    <property type="entry name" value="MscS_beta-dom_sf"/>
</dbReference>
<dbReference type="AlphaFoldDB" id="I3X8U4"/>
<dbReference type="InterPro" id="IPR049142">
    <property type="entry name" value="MS_channel_1st"/>
</dbReference>
<dbReference type="Pfam" id="PF21088">
    <property type="entry name" value="MS_channel_1st"/>
    <property type="match status" value="1"/>
</dbReference>
<dbReference type="InterPro" id="IPR036259">
    <property type="entry name" value="MFS_trans_sf"/>
</dbReference>
<feature type="transmembrane region" description="Helical" evidence="7">
    <location>
        <begin position="650"/>
        <end position="668"/>
    </location>
</feature>
<evidence type="ECO:0000256" key="1">
    <source>
        <dbReference type="ARBA" id="ARBA00004651"/>
    </source>
</evidence>
<dbReference type="Pfam" id="PF21082">
    <property type="entry name" value="MS_channel_3rd"/>
    <property type="match status" value="1"/>
</dbReference>